<evidence type="ECO:0000313" key="2">
    <source>
        <dbReference type="Proteomes" id="UP000015102"/>
    </source>
</evidence>
<name>T1GWD3_MEGSC</name>
<proteinExistence type="predicted"/>
<dbReference type="EMBL" id="CAQQ02061911">
    <property type="status" value="NOT_ANNOTATED_CDS"/>
    <property type="molecule type" value="Genomic_DNA"/>
</dbReference>
<dbReference type="EnsemblMetazoa" id="MESCA008106-RA">
    <property type="protein sequence ID" value="MESCA008106-PA"/>
    <property type="gene ID" value="MESCA008106"/>
</dbReference>
<organism evidence="1 2">
    <name type="scientific">Megaselia scalaris</name>
    <name type="common">Humpbacked fly</name>
    <name type="synonym">Phora scalaris</name>
    <dbReference type="NCBI Taxonomy" id="36166"/>
    <lineage>
        <taxon>Eukaryota</taxon>
        <taxon>Metazoa</taxon>
        <taxon>Ecdysozoa</taxon>
        <taxon>Arthropoda</taxon>
        <taxon>Hexapoda</taxon>
        <taxon>Insecta</taxon>
        <taxon>Pterygota</taxon>
        <taxon>Neoptera</taxon>
        <taxon>Endopterygota</taxon>
        <taxon>Diptera</taxon>
        <taxon>Brachycera</taxon>
        <taxon>Muscomorpha</taxon>
        <taxon>Platypezoidea</taxon>
        <taxon>Phoridae</taxon>
        <taxon>Megaseliini</taxon>
        <taxon>Megaselia</taxon>
    </lineage>
</organism>
<dbReference type="HOGENOM" id="CLU_2628948_0_0_1"/>
<keyword evidence="2" id="KW-1185">Reference proteome</keyword>
<protein>
    <submittedName>
        <fullName evidence="1">Uncharacterized protein</fullName>
    </submittedName>
</protein>
<evidence type="ECO:0000313" key="1">
    <source>
        <dbReference type="EnsemblMetazoa" id="MESCA008106-PA"/>
    </source>
</evidence>
<reference evidence="1" key="2">
    <citation type="submission" date="2015-06" db="UniProtKB">
        <authorList>
            <consortium name="EnsemblMetazoa"/>
        </authorList>
    </citation>
    <scope>IDENTIFICATION</scope>
</reference>
<dbReference type="EMBL" id="CAQQ02061912">
    <property type="status" value="NOT_ANNOTATED_CDS"/>
    <property type="molecule type" value="Genomic_DNA"/>
</dbReference>
<reference evidence="2" key="1">
    <citation type="submission" date="2013-02" db="EMBL/GenBank/DDBJ databases">
        <authorList>
            <person name="Hughes D."/>
        </authorList>
    </citation>
    <scope>NUCLEOTIDE SEQUENCE</scope>
    <source>
        <strain>Durham</strain>
        <strain evidence="2">NC isolate 2 -- Noor lab</strain>
    </source>
</reference>
<dbReference type="Proteomes" id="UP000015102">
    <property type="component" value="Unassembled WGS sequence"/>
</dbReference>
<accession>T1GWD3</accession>
<dbReference type="AlphaFoldDB" id="T1GWD3"/>
<sequence length="78" mass="9080">MFSVVPYLSPIALENTLRADCYINFLKLSAAIKILSDENLLQKYKNIARKLIYEFVVEFEEIYGLEHCSSNLDMLEED</sequence>